<name>A0A1I7SAI5_BURXY</name>
<evidence type="ECO:0000313" key="2">
    <source>
        <dbReference type="Proteomes" id="UP000095284"/>
    </source>
</evidence>
<evidence type="ECO:0000256" key="1">
    <source>
        <dbReference type="SAM" id="MobiDB-lite"/>
    </source>
</evidence>
<dbReference type="AlphaFoldDB" id="A0A1I7SAI5"/>
<evidence type="ECO:0000313" key="3">
    <source>
        <dbReference type="WBParaSite" id="BXY_1003200.1"/>
    </source>
</evidence>
<protein>
    <submittedName>
        <fullName evidence="3">Cyclin-dependent protein kinase inhibitor SMR3-like</fullName>
    </submittedName>
</protein>
<dbReference type="WBParaSite" id="BXY_1003200.1">
    <property type="protein sequence ID" value="BXY_1003200.1"/>
    <property type="gene ID" value="BXY_1003200"/>
</dbReference>
<proteinExistence type="predicted"/>
<dbReference type="Proteomes" id="UP000095284">
    <property type="component" value="Unplaced"/>
</dbReference>
<feature type="region of interest" description="Disordered" evidence="1">
    <location>
        <begin position="72"/>
        <end position="103"/>
    </location>
</feature>
<sequence>MASNSSSIVVMIPEPVKNAKAEPFPARTFKRNSKPRRKDKKCLRIEAILRNAEEMEEINFLERILAPTLGSGAGADPKISGSGSGSRLGAGAAQSRSQEPAPEPWQSLVIARFCSAGTSLFNDPGRCISSSVSHACR</sequence>
<organism evidence="2 3">
    <name type="scientific">Bursaphelenchus xylophilus</name>
    <name type="common">Pinewood nematode worm</name>
    <name type="synonym">Aphelenchoides xylophilus</name>
    <dbReference type="NCBI Taxonomy" id="6326"/>
    <lineage>
        <taxon>Eukaryota</taxon>
        <taxon>Metazoa</taxon>
        <taxon>Ecdysozoa</taxon>
        <taxon>Nematoda</taxon>
        <taxon>Chromadorea</taxon>
        <taxon>Rhabditida</taxon>
        <taxon>Tylenchina</taxon>
        <taxon>Tylenchomorpha</taxon>
        <taxon>Aphelenchoidea</taxon>
        <taxon>Aphelenchoididae</taxon>
        <taxon>Bursaphelenchus</taxon>
    </lineage>
</organism>
<reference evidence="3" key="1">
    <citation type="submission" date="2016-11" db="UniProtKB">
        <authorList>
            <consortium name="WormBaseParasite"/>
        </authorList>
    </citation>
    <scope>IDENTIFICATION</scope>
</reference>
<accession>A0A1I7SAI5</accession>